<keyword evidence="1" id="KW-0472">Membrane</keyword>
<sequence length="255" mass="27480">MTSTTLTPAPAGAGALARIWDVVRLHVANPVPTLVVPWLITFAIFGLNLAIWLMVANAAGGVENLEPDAFAYNGGISWIVVFMMVVAVQAMNLTFKFALGFSVTRRDYYLGSVLYFVLLALLYSAGITVIAAVERATDGWGLGAAFFAPWGLAGQPLTTVWFLYLMAMLLFFFLGAAVATVWVRWGPYGLYAFFIGLAVLIVGAAWLITTTDSWATVGEFLTETSLVAIAAWTLPVTVLCGVVGHLFLRRSTPRG</sequence>
<feature type="transmembrane region" description="Helical" evidence="1">
    <location>
        <begin position="190"/>
        <end position="209"/>
    </location>
</feature>
<accession>A0ABT8GEH7</accession>
<evidence type="ECO:0000313" key="3">
    <source>
        <dbReference type="Proteomes" id="UP001172708"/>
    </source>
</evidence>
<proteinExistence type="predicted"/>
<dbReference type="RefSeq" id="WP_301141061.1">
    <property type="nucleotide sequence ID" value="NZ_JAUHQA010000001.1"/>
</dbReference>
<reference evidence="2" key="1">
    <citation type="submission" date="2023-06" db="EMBL/GenBank/DDBJ databases">
        <title>Egi l300058.</title>
        <authorList>
            <person name="Gao L."/>
            <person name="Fang B.-Z."/>
            <person name="Li W.-J."/>
        </authorList>
    </citation>
    <scope>NUCLEOTIDE SEQUENCE</scope>
    <source>
        <strain evidence="2">EGI L300058</strain>
    </source>
</reference>
<feature type="transmembrane region" description="Helical" evidence="1">
    <location>
        <begin position="75"/>
        <end position="95"/>
    </location>
</feature>
<dbReference type="Proteomes" id="UP001172708">
    <property type="component" value="Unassembled WGS sequence"/>
</dbReference>
<dbReference type="EMBL" id="JAUHQA010000001">
    <property type="protein sequence ID" value="MDN4479837.1"/>
    <property type="molecule type" value="Genomic_DNA"/>
</dbReference>
<keyword evidence="1" id="KW-0812">Transmembrane</keyword>
<organism evidence="2 3">
    <name type="scientific">Demequina muriae</name>
    <dbReference type="NCBI Taxonomy" id="3051664"/>
    <lineage>
        <taxon>Bacteria</taxon>
        <taxon>Bacillati</taxon>
        <taxon>Actinomycetota</taxon>
        <taxon>Actinomycetes</taxon>
        <taxon>Micrococcales</taxon>
        <taxon>Demequinaceae</taxon>
        <taxon>Demequina</taxon>
    </lineage>
</organism>
<keyword evidence="1" id="KW-1133">Transmembrane helix</keyword>
<gene>
    <name evidence="2" type="ORF">QQX02_02710</name>
</gene>
<feature type="transmembrane region" description="Helical" evidence="1">
    <location>
        <begin position="229"/>
        <end position="248"/>
    </location>
</feature>
<evidence type="ECO:0000313" key="2">
    <source>
        <dbReference type="EMBL" id="MDN4479837.1"/>
    </source>
</evidence>
<evidence type="ECO:0000256" key="1">
    <source>
        <dbReference type="SAM" id="Phobius"/>
    </source>
</evidence>
<name>A0ABT8GEH7_9MICO</name>
<comment type="caution">
    <text evidence="2">The sequence shown here is derived from an EMBL/GenBank/DDBJ whole genome shotgun (WGS) entry which is preliminary data.</text>
</comment>
<feature type="transmembrane region" description="Helical" evidence="1">
    <location>
        <begin position="107"/>
        <end position="133"/>
    </location>
</feature>
<keyword evidence="3" id="KW-1185">Reference proteome</keyword>
<feature type="transmembrane region" description="Helical" evidence="1">
    <location>
        <begin position="34"/>
        <end position="55"/>
    </location>
</feature>
<protein>
    <submittedName>
        <fullName evidence="2">ABC transporter permease</fullName>
    </submittedName>
</protein>
<feature type="transmembrane region" description="Helical" evidence="1">
    <location>
        <begin position="161"/>
        <end position="183"/>
    </location>
</feature>